<dbReference type="InterPro" id="IPR023408">
    <property type="entry name" value="MscS_beta-dom_sf"/>
</dbReference>
<dbReference type="InterPro" id="IPR045042">
    <property type="entry name" value="YnaI-like"/>
</dbReference>
<evidence type="ECO:0000256" key="2">
    <source>
        <dbReference type="ARBA" id="ARBA00008017"/>
    </source>
</evidence>
<keyword evidence="12" id="KW-1185">Reference proteome</keyword>
<evidence type="ECO:0000256" key="4">
    <source>
        <dbReference type="ARBA" id="ARBA00022692"/>
    </source>
</evidence>
<dbReference type="STRING" id="1120976.SAMN03080606_01325"/>
<dbReference type="AlphaFoldDB" id="A0A1G5F359"/>
<proteinExistence type="inferred from homology"/>
<comment type="similarity">
    <text evidence="2">Belongs to the MscS (TC 1.A.23) family.</text>
</comment>
<gene>
    <name evidence="11" type="ORF">SAMN03080606_01325</name>
</gene>
<evidence type="ECO:0000256" key="6">
    <source>
        <dbReference type="ARBA" id="ARBA00023136"/>
    </source>
</evidence>
<feature type="domain" description="Mechanosensitive ion channel transmembrane helices 2/3" evidence="10">
    <location>
        <begin position="130"/>
        <end position="170"/>
    </location>
</feature>
<evidence type="ECO:0000313" key="11">
    <source>
        <dbReference type="EMBL" id="SCY33706.1"/>
    </source>
</evidence>
<dbReference type="InterPro" id="IPR006685">
    <property type="entry name" value="MscS_channel_2nd"/>
</dbReference>
<dbReference type="Gene3D" id="2.30.30.60">
    <property type="match status" value="1"/>
</dbReference>
<dbReference type="OrthoDB" id="9809206at2"/>
<evidence type="ECO:0000259" key="8">
    <source>
        <dbReference type="Pfam" id="PF00924"/>
    </source>
</evidence>
<dbReference type="Gene3D" id="3.30.70.100">
    <property type="match status" value="1"/>
</dbReference>
<dbReference type="InterPro" id="IPR010920">
    <property type="entry name" value="LSM_dom_sf"/>
</dbReference>
<keyword evidence="6 7" id="KW-0472">Membrane</keyword>
<protein>
    <submittedName>
        <fullName evidence="11">MscS family membrane protein</fullName>
    </submittedName>
</protein>
<evidence type="ECO:0000259" key="9">
    <source>
        <dbReference type="Pfam" id="PF21082"/>
    </source>
</evidence>
<name>A0A1G5F359_9FIRM</name>
<dbReference type="SUPFAM" id="SSF82861">
    <property type="entry name" value="Mechanosensitive channel protein MscS (YggB), transmembrane region"/>
    <property type="match status" value="1"/>
</dbReference>
<keyword evidence="3" id="KW-1003">Cell membrane</keyword>
<sequence length="343" mass="38497">MLLNNKIIIFFAIIIIAIILRKIFAKTILQGLLKLTSKTKTNVDTEIVKAAEKPLKMFLIVFGFYLAFRSLELPQNYNLTLTQVLRSCIIILIAWGLINFSKTISELMLKTMNKCEVQIEGIFVPFISKGIKILIIVLATSIVADEWGFDVNGFIAGLGIGGLAFALAAKDTIANIFGGLVLTMDKPFSIGDWICTPNLEGTVEEISFRSTKVRTFAHAIVHVPNSTLVNQPITNWSRMGKRRITFNLGVEYSTSITKLRNCVAEIKDMLVNNKDIHKDTIFVTFDKFNNSSLDIFIYCFTVTTNWGEFLEAKQDVNINILDILEKNGVSVAFPSRTLYMKSE</sequence>
<dbReference type="Pfam" id="PF00924">
    <property type="entry name" value="MS_channel_2nd"/>
    <property type="match status" value="1"/>
</dbReference>
<dbReference type="GO" id="GO:0055085">
    <property type="term" value="P:transmembrane transport"/>
    <property type="evidence" value="ECO:0007669"/>
    <property type="project" value="InterPro"/>
</dbReference>
<feature type="domain" description="Mechanosensitive ion channel MscS" evidence="8">
    <location>
        <begin position="171"/>
        <end position="238"/>
    </location>
</feature>
<dbReference type="PANTHER" id="PTHR43634">
    <property type="entry name" value="OW CONDUCTANCE MECHANOSENSITIVE CHANNEL"/>
    <property type="match status" value="1"/>
</dbReference>
<evidence type="ECO:0000256" key="1">
    <source>
        <dbReference type="ARBA" id="ARBA00004651"/>
    </source>
</evidence>
<dbReference type="RefSeq" id="WP_091541384.1">
    <property type="nucleotide sequence ID" value="NZ_FMUS01000006.1"/>
</dbReference>
<evidence type="ECO:0000256" key="7">
    <source>
        <dbReference type="SAM" id="Phobius"/>
    </source>
</evidence>
<dbReference type="GO" id="GO:0005886">
    <property type="term" value="C:plasma membrane"/>
    <property type="evidence" value="ECO:0007669"/>
    <property type="project" value="UniProtKB-SubCell"/>
</dbReference>
<evidence type="ECO:0000256" key="3">
    <source>
        <dbReference type="ARBA" id="ARBA00022475"/>
    </source>
</evidence>
<evidence type="ECO:0000259" key="10">
    <source>
        <dbReference type="Pfam" id="PF21088"/>
    </source>
</evidence>
<dbReference type="Pfam" id="PF21088">
    <property type="entry name" value="MS_channel_1st"/>
    <property type="match status" value="1"/>
</dbReference>
<dbReference type="EMBL" id="FMUS01000006">
    <property type="protein sequence ID" value="SCY33706.1"/>
    <property type="molecule type" value="Genomic_DNA"/>
</dbReference>
<dbReference type="InterPro" id="IPR011066">
    <property type="entry name" value="MscS_channel_C_sf"/>
</dbReference>
<dbReference type="Gene3D" id="1.10.287.1260">
    <property type="match status" value="1"/>
</dbReference>
<evidence type="ECO:0000256" key="5">
    <source>
        <dbReference type="ARBA" id="ARBA00022989"/>
    </source>
</evidence>
<evidence type="ECO:0000313" key="12">
    <source>
        <dbReference type="Proteomes" id="UP000198636"/>
    </source>
</evidence>
<reference evidence="11 12" key="1">
    <citation type="submission" date="2016-10" db="EMBL/GenBank/DDBJ databases">
        <authorList>
            <person name="de Groot N.N."/>
        </authorList>
    </citation>
    <scope>NUCLEOTIDE SEQUENCE [LARGE SCALE GENOMIC DNA]</scope>
    <source>
        <strain evidence="11 12">DSM 18978</strain>
    </source>
</reference>
<feature type="transmembrane region" description="Helical" evidence="7">
    <location>
        <begin position="122"/>
        <end position="143"/>
    </location>
</feature>
<organism evidence="11 12">
    <name type="scientific">Alkaliphilus peptidifermentans DSM 18978</name>
    <dbReference type="NCBI Taxonomy" id="1120976"/>
    <lineage>
        <taxon>Bacteria</taxon>
        <taxon>Bacillati</taxon>
        <taxon>Bacillota</taxon>
        <taxon>Clostridia</taxon>
        <taxon>Peptostreptococcales</taxon>
        <taxon>Natronincolaceae</taxon>
        <taxon>Alkaliphilus</taxon>
    </lineage>
</organism>
<dbReference type="PANTHER" id="PTHR43634:SF2">
    <property type="entry name" value="LOW CONDUCTANCE MECHANOSENSITIVE CHANNEL YNAI"/>
    <property type="match status" value="1"/>
</dbReference>
<keyword evidence="4 7" id="KW-0812">Transmembrane</keyword>
<keyword evidence="5 7" id="KW-1133">Transmembrane helix</keyword>
<dbReference type="InterPro" id="IPR049142">
    <property type="entry name" value="MS_channel_1st"/>
</dbReference>
<feature type="transmembrane region" description="Helical" evidence="7">
    <location>
        <begin position="6"/>
        <end position="24"/>
    </location>
</feature>
<feature type="transmembrane region" description="Helical" evidence="7">
    <location>
        <begin position="83"/>
        <end position="101"/>
    </location>
</feature>
<feature type="transmembrane region" description="Helical" evidence="7">
    <location>
        <begin position="149"/>
        <end position="169"/>
    </location>
</feature>
<comment type="subcellular location">
    <subcellularLocation>
        <location evidence="1">Cell membrane</location>
        <topology evidence="1">Multi-pass membrane protein</topology>
    </subcellularLocation>
</comment>
<dbReference type="InterPro" id="IPR049278">
    <property type="entry name" value="MS_channel_C"/>
</dbReference>
<dbReference type="Proteomes" id="UP000198636">
    <property type="component" value="Unassembled WGS sequence"/>
</dbReference>
<dbReference type="SUPFAM" id="SSF50182">
    <property type="entry name" value="Sm-like ribonucleoproteins"/>
    <property type="match status" value="1"/>
</dbReference>
<feature type="domain" description="Mechanosensitive ion channel MscS C-terminal" evidence="9">
    <location>
        <begin position="244"/>
        <end position="330"/>
    </location>
</feature>
<accession>A0A1G5F359</accession>
<dbReference type="Pfam" id="PF21082">
    <property type="entry name" value="MS_channel_3rd"/>
    <property type="match status" value="1"/>
</dbReference>
<dbReference type="InterPro" id="IPR011014">
    <property type="entry name" value="MscS_channel_TM-2"/>
</dbReference>
<dbReference type="SUPFAM" id="SSF82689">
    <property type="entry name" value="Mechanosensitive channel protein MscS (YggB), C-terminal domain"/>
    <property type="match status" value="1"/>
</dbReference>